<keyword evidence="1" id="KW-1133">Transmembrane helix</keyword>
<reference evidence="2 3" key="1">
    <citation type="submission" date="2024-12" db="EMBL/GenBank/DDBJ databases">
        <title>The unique morphological basis and parallel evolutionary history of personate flowers in Penstemon.</title>
        <authorList>
            <person name="Depatie T.H."/>
            <person name="Wessinger C.A."/>
        </authorList>
    </citation>
    <scope>NUCLEOTIDE SEQUENCE [LARGE SCALE GENOMIC DNA]</scope>
    <source>
        <strain evidence="2">WTNN_2</strain>
        <tissue evidence="2">Leaf</tissue>
    </source>
</reference>
<gene>
    <name evidence="2" type="ORF">ACJIZ3_022703</name>
</gene>
<dbReference type="AlphaFoldDB" id="A0ABD3TLZ7"/>
<dbReference type="Proteomes" id="UP001634393">
    <property type="component" value="Unassembled WGS sequence"/>
</dbReference>
<accession>A0ABD3TLZ7</accession>
<dbReference type="EMBL" id="JBJXBP010000003">
    <property type="protein sequence ID" value="KAL3838112.1"/>
    <property type="molecule type" value="Genomic_DNA"/>
</dbReference>
<keyword evidence="1" id="KW-0472">Membrane</keyword>
<evidence type="ECO:0000256" key="1">
    <source>
        <dbReference type="SAM" id="Phobius"/>
    </source>
</evidence>
<organism evidence="2 3">
    <name type="scientific">Penstemon smallii</name>
    <dbReference type="NCBI Taxonomy" id="265156"/>
    <lineage>
        <taxon>Eukaryota</taxon>
        <taxon>Viridiplantae</taxon>
        <taxon>Streptophyta</taxon>
        <taxon>Embryophyta</taxon>
        <taxon>Tracheophyta</taxon>
        <taxon>Spermatophyta</taxon>
        <taxon>Magnoliopsida</taxon>
        <taxon>eudicotyledons</taxon>
        <taxon>Gunneridae</taxon>
        <taxon>Pentapetalae</taxon>
        <taxon>asterids</taxon>
        <taxon>lamiids</taxon>
        <taxon>Lamiales</taxon>
        <taxon>Plantaginaceae</taxon>
        <taxon>Cheloneae</taxon>
        <taxon>Penstemon</taxon>
    </lineage>
</organism>
<sequence>MVISNGLATNLNFLNINFFPTLTIIIILIIIIIILII</sequence>
<evidence type="ECO:0000313" key="3">
    <source>
        <dbReference type="Proteomes" id="UP001634393"/>
    </source>
</evidence>
<feature type="transmembrane region" description="Helical" evidence="1">
    <location>
        <begin position="16"/>
        <end position="36"/>
    </location>
</feature>
<comment type="caution">
    <text evidence="2">The sequence shown here is derived from an EMBL/GenBank/DDBJ whole genome shotgun (WGS) entry which is preliminary data.</text>
</comment>
<keyword evidence="3" id="KW-1185">Reference proteome</keyword>
<evidence type="ECO:0000313" key="2">
    <source>
        <dbReference type="EMBL" id="KAL3838112.1"/>
    </source>
</evidence>
<keyword evidence="1" id="KW-0812">Transmembrane</keyword>
<proteinExistence type="predicted"/>
<protein>
    <submittedName>
        <fullName evidence="2">Uncharacterized protein</fullName>
    </submittedName>
</protein>
<name>A0ABD3TLZ7_9LAMI</name>